<protein>
    <recommendedName>
        <fullName evidence="2">lysozyme</fullName>
        <ecNumber evidence="2">3.2.1.17</ecNumber>
    </recommendedName>
</protein>
<comment type="catalytic activity">
    <reaction evidence="1">
        <text>Hydrolysis of (1-&gt;4)-beta-linkages between N-acetylmuramic acid and N-acetyl-D-glucosamine residues in a peptidoglycan and between N-acetyl-D-glucosamine residues in chitodextrins.</text>
        <dbReference type="EC" id="3.2.1.17"/>
    </reaction>
</comment>
<dbReference type="Gene3D" id="1.10.530.10">
    <property type="match status" value="1"/>
</dbReference>
<evidence type="ECO:0000313" key="9">
    <source>
        <dbReference type="RefSeq" id="XP_017786636.1"/>
    </source>
</evidence>
<evidence type="ECO:0000256" key="7">
    <source>
        <dbReference type="SAM" id="SignalP"/>
    </source>
</evidence>
<keyword evidence="4" id="KW-0081">Bacteriolytic enzyme</keyword>
<dbReference type="EC" id="3.2.1.17" evidence="2"/>
<accession>A0ABM1NII6</accession>
<keyword evidence="6" id="KW-0326">Glycosidase</keyword>
<keyword evidence="7" id="KW-0732">Signal</keyword>
<feature type="signal peptide" evidence="7">
    <location>
        <begin position="1"/>
        <end position="19"/>
    </location>
</feature>
<evidence type="ECO:0000256" key="4">
    <source>
        <dbReference type="ARBA" id="ARBA00022638"/>
    </source>
</evidence>
<dbReference type="Proteomes" id="UP000695000">
    <property type="component" value="Unplaced"/>
</dbReference>
<proteinExistence type="predicted"/>
<keyword evidence="3" id="KW-0929">Antimicrobial</keyword>
<name>A0ABM1NII6_NICVS</name>
<reference evidence="9" key="1">
    <citation type="submission" date="2025-08" db="UniProtKB">
        <authorList>
            <consortium name="RefSeq"/>
        </authorList>
    </citation>
    <scope>IDENTIFICATION</scope>
    <source>
        <tissue evidence="9">Whole Larva</tissue>
    </source>
</reference>
<evidence type="ECO:0000256" key="3">
    <source>
        <dbReference type="ARBA" id="ARBA00022529"/>
    </source>
</evidence>
<dbReference type="InterPro" id="IPR008597">
    <property type="entry name" value="Invert_lysozyme"/>
</dbReference>
<keyword evidence="5" id="KW-0378">Hydrolase</keyword>
<keyword evidence="8" id="KW-1185">Reference proteome</keyword>
<feature type="chain" id="PRO_5047396368" description="lysozyme" evidence="7">
    <location>
        <begin position="20"/>
        <end position="158"/>
    </location>
</feature>
<dbReference type="Pfam" id="PF05497">
    <property type="entry name" value="Destabilase"/>
    <property type="match status" value="1"/>
</dbReference>
<evidence type="ECO:0000313" key="8">
    <source>
        <dbReference type="Proteomes" id="UP000695000"/>
    </source>
</evidence>
<organism evidence="8 9">
    <name type="scientific">Nicrophorus vespilloides</name>
    <name type="common">Boreal carrion beetle</name>
    <dbReference type="NCBI Taxonomy" id="110193"/>
    <lineage>
        <taxon>Eukaryota</taxon>
        <taxon>Metazoa</taxon>
        <taxon>Ecdysozoa</taxon>
        <taxon>Arthropoda</taxon>
        <taxon>Hexapoda</taxon>
        <taxon>Insecta</taxon>
        <taxon>Pterygota</taxon>
        <taxon>Neoptera</taxon>
        <taxon>Endopterygota</taxon>
        <taxon>Coleoptera</taxon>
        <taxon>Polyphaga</taxon>
        <taxon>Staphyliniformia</taxon>
        <taxon>Silphidae</taxon>
        <taxon>Nicrophorinae</taxon>
        <taxon>Nicrophorus</taxon>
    </lineage>
</organism>
<sequence>MKTSNCILILCLCLVAAYALPSLIDTQVHKDIRCLCHAVSGCYFLTNCAKYSVNYEYWQKAGSPVLSVDQIPDQKAYRACILNNNCVLNTINNYVQAQGEMDCNCDGDFNAEDMLAIHFGACQNMSLIPELARRQWRYNNCAKEKMDMPTGSCIPDAV</sequence>
<evidence type="ECO:0000256" key="5">
    <source>
        <dbReference type="ARBA" id="ARBA00022801"/>
    </source>
</evidence>
<dbReference type="PROSITE" id="PS51909">
    <property type="entry name" value="LYSOZYME_I"/>
    <property type="match status" value="1"/>
</dbReference>
<evidence type="ECO:0000256" key="6">
    <source>
        <dbReference type="ARBA" id="ARBA00023295"/>
    </source>
</evidence>
<evidence type="ECO:0000256" key="1">
    <source>
        <dbReference type="ARBA" id="ARBA00000632"/>
    </source>
</evidence>
<dbReference type="RefSeq" id="XP_017786636.1">
    <property type="nucleotide sequence ID" value="XM_017931147.1"/>
</dbReference>
<gene>
    <name evidence="9" type="primary">LOC108569559</name>
</gene>
<evidence type="ECO:0000256" key="2">
    <source>
        <dbReference type="ARBA" id="ARBA00012732"/>
    </source>
</evidence>
<dbReference type="GeneID" id="108569559"/>